<gene>
    <name evidence="1" type="ORF">UV54_C0044G0010</name>
</gene>
<comment type="caution">
    <text evidence="1">The sequence shown here is derived from an EMBL/GenBank/DDBJ whole genome shotgun (WGS) entry which is preliminary data.</text>
</comment>
<dbReference type="AlphaFoldDB" id="A0A0G1E7J7"/>
<accession>A0A0G1E7J7</accession>
<dbReference type="Proteomes" id="UP000034213">
    <property type="component" value="Unassembled WGS sequence"/>
</dbReference>
<dbReference type="STRING" id="1618369.UV54_C0044G0010"/>
<sequence length="68" mass="7928">MRSILPSRILYFFKGKIKKDNFFDNMSRDCRINYMGNNNKIRLYPGILGLLLGGKDISFKLLLLVFPV</sequence>
<proteinExistence type="predicted"/>
<organism evidence="1 2">
    <name type="scientific">Candidatus Beckwithbacteria bacterium GW2011_GWA2_43_10</name>
    <dbReference type="NCBI Taxonomy" id="1618369"/>
    <lineage>
        <taxon>Bacteria</taxon>
        <taxon>Candidatus Beckwithiibacteriota</taxon>
    </lineage>
</organism>
<protein>
    <submittedName>
        <fullName evidence="1">Uncharacterized protein</fullName>
    </submittedName>
</protein>
<reference evidence="1 2" key="1">
    <citation type="journal article" date="2015" name="Nature">
        <title>rRNA introns, odd ribosomes, and small enigmatic genomes across a large radiation of phyla.</title>
        <authorList>
            <person name="Brown C.T."/>
            <person name="Hug L.A."/>
            <person name="Thomas B.C."/>
            <person name="Sharon I."/>
            <person name="Castelle C.J."/>
            <person name="Singh A."/>
            <person name="Wilkins M.J."/>
            <person name="Williams K.H."/>
            <person name="Banfield J.F."/>
        </authorList>
    </citation>
    <scope>NUCLEOTIDE SEQUENCE [LARGE SCALE GENOMIC DNA]</scope>
</reference>
<dbReference type="EMBL" id="LCEW01000044">
    <property type="protein sequence ID" value="KKS79021.1"/>
    <property type="molecule type" value="Genomic_DNA"/>
</dbReference>
<evidence type="ECO:0000313" key="1">
    <source>
        <dbReference type="EMBL" id="KKS79021.1"/>
    </source>
</evidence>
<name>A0A0G1E7J7_9BACT</name>
<evidence type="ECO:0000313" key="2">
    <source>
        <dbReference type="Proteomes" id="UP000034213"/>
    </source>
</evidence>